<feature type="transmembrane region" description="Helical" evidence="2">
    <location>
        <begin position="151"/>
        <end position="180"/>
    </location>
</feature>
<evidence type="ECO:0000313" key="3">
    <source>
        <dbReference type="EMBL" id="KAK7468530.1"/>
    </source>
</evidence>
<organism evidence="3 4">
    <name type="scientific">Marasmiellus scandens</name>
    <dbReference type="NCBI Taxonomy" id="2682957"/>
    <lineage>
        <taxon>Eukaryota</taxon>
        <taxon>Fungi</taxon>
        <taxon>Dikarya</taxon>
        <taxon>Basidiomycota</taxon>
        <taxon>Agaricomycotina</taxon>
        <taxon>Agaricomycetes</taxon>
        <taxon>Agaricomycetidae</taxon>
        <taxon>Agaricales</taxon>
        <taxon>Marasmiineae</taxon>
        <taxon>Omphalotaceae</taxon>
        <taxon>Marasmiellus</taxon>
    </lineage>
</organism>
<evidence type="ECO:0000313" key="4">
    <source>
        <dbReference type="Proteomes" id="UP001498398"/>
    </source>
</evidence>
<evidence type="ECO:0000256" key="2">
    <source>
        <dbReference type="SAM" id="Phobius"/>
    </source>
</evidence>
<feature type="compositionally biased region" description="Pro residues" evidence="1">
    <location>
        <begin position="131"/>
        <end position="146"/>
    </location>
</feature>
<keyword evidence="2" id="KW-0812">Transmembrane</keyword>
<keyword evidence="2" id="KW-0472">Membrane</keyword>
<feature type="region of interest" description="Disordered" evidence="1">
    <location>
        <begin position="84"/>
        <end position="146"/>
    </location>
</feature>
<protein>
    <submittedName>
        <fullName evidence="3">Uncharacterized protein</fullName>
    </submittedName>
</protein>
<evidence type="ECO:0000256" key="1">
    <source>
        <dbReference type="SAM" id="MobiDB-lite"/>
    </source>
</evidence>
<dbReference type="Proteomes" id="UP001498398">
    <property type="component" value="Unassembled WGS sequence"/>
</dbReference>
<accession>A0ABR1JZ27</accession>
<sequence length="199" mass="20690">MSQTQTYYGQQSRTHIPPAAPSPILQNIYGNTFANINPHRSARCSSGIFSLHALDLNINFGNNDNPPETPSWTCCTTAPATLPVQEEEEEDNREDNLPQPPSRGSGGNPCDNSPDHPGPSGGDPDPEDDPSGPPGGGPPDGDPPGGGPPGVVLLVVVLLVMILLVVVPLGVVLLLALVAVRKDLLAADARSLTTSIVNS</sequence>
<reference evidence="3 4" key="1">
    <citation type="submission" date="2024-01" db="EMBL/GenBank/DDBJ databases">
        <title>A draft genome for the cacao thread blight pathogen Marasmiellus scandens.</title>
        <authorList>
            <person name="Baruah I.K."/>
            <person name="Leung J."/>
            <person name="Bukari Y."/>
            <person name="Amoako-Attah I."/>
            <person name="Meinhardt L.W."/>
            <person name="Bailey B.A."/>
            <person name="Cohen S.P."/>
        </authorList>
    </citation>
    <scope>NUCLEOTIDE SEQUENCE [LARGE SCALE GENOMIC DNA]</scope>
    <source>
        <strain evidence="3 4">GH-19</strain>
    </source>
</reference>
<gene>
    <name evidence="3" type="ORF">VKT23_003034</name>
</gene>
<keyword evidence="2" id="KW-1133">Transmembrane helix</keyword>
<proteinExistence type="predicted"/>
<dbReference type="EMBL" id="JBANRG010000003">
    <property type="protein sequence ID" value="KAK7468530.1"/>
    <property type="molecule type" value="Genomic_DNA"/>
</dbReference>
<comment type="caution">
    <text evidence="3">The sequence shown here is derived from an EMBL/GenBank/DDBJ whole genome shotgun (WGS) entry which is preliminary data.</text>
</comment>
<keyword evidence="4" id="KW-1185">Reference proteome</keyword>
<name>A0ABR1JZ27_9AGAR</name>